<keyword evidence="9" id="KW-1015">Disulfide bond</keyword>
<evidence type="ECO:0000256" key="6">
    <source>
        <dbReference type="ARBA" id="ARBA00022729"/>
    </source>
</evidence>
<evidence type="ECO:0000313" key="14">
    <source>
        <dbReference type="EMBL" id="KAK5981548.1"/>
    </source>
</evidence>
<dbReference type="Pfam" id="PF00149">
    <property type="entry name" value="Metallophos"/>
    <property type="match status" value="1"/>
</dbReference>
<keyword evidence="8" id="KW-0862">Zinc</keyword>
<keyword evidence="5" id="KW-0479">Metal-binding</keyword>
<dbReference type="InterPro" id="IPR004843">
    <property type="entry name" value="Calcineurin-like_PHP"/>
</dbReference>
<dbReference type="GO" id="GO:0016798">
    <property type="term" value="F:hydrolase activity, acting on glycosyl bonds"/>
    <property type="evidence" value="ECO:0007669"/>
    <property type="project" value="UniProtKB-KW"/>
</dbReference>
<evidence type="ECO:0000256" key="8">
    <source>
        <dbReference type="ARBA" id="ARBA00022833"/>
    </source>
</evidence>
<evidence type="ECO:0000256" key="4">
    <source>
        <dbReference type="ARBA" id="ARBA00022525"/>
    </source>
</evidence>
<dbReference type="Proteomes" id="UP001331761">
    <property type="component" value="Unassembled WGS sequence"/>
</dbReference>
<evidence type="ECO:0000259" key="12">
    <source>
        <dbReference type="Pfam" id="PF00149"/>
    </source>
</evidence>
<evidence type="ECO:0000256" key="11">
    <source>
        <dbReference type="ARBA" id="ARBA00023295"/>
    </source>
</evidence>
<comment type="similarity">
    <text evidence="3">Belongs to the acid sphingomyelinase family.</text>
</comment>
<dbReference type="GO" id="GO:0005764">
    <property type="term" value="C:lysosome"/>
    <property type="evidence" value="ECO:0007669"/>
    <property type="project" value="TreeGrafter"/>
</dbReference>
<proteinExistence type="inferred from homology"/>
<name>A0AAN8GBU7_TRICO</name>
<evidence type="ECO:0000256" key="2">
    <source>
        <dbReference type="ARBA" id="ARBA00004613"/>
    </source>
</evidence>
<dbReference type="InterPro" id="IPR041805">
    <property type="entry name" value="ASMase/PPN1_MPP"/>
</dbReference>
<dbReference type="GO" id="GO:0046513">
    <property type="term" value="P:ceramide biosynthetic process"/>
    <property type="evidence" value="ECO:0007669"/>
    <property type="project" value="TreeGrafter"/>
</dbReference>
<dbReference type="AlphaFoldDB" id="A0AAN8GBU7"/>
<dbReference type="InterPro" id="IPR029052">
    <property type="entry name" value="Metallo-depent_PP-like"/>
</dbReference>
<evidence type="ECO:0000256" key="1">
    <source>
        <dbReference type="ARBA" id="ARBA00001947"/>
    </source>
</evidence>
<evidence type="ECO:0000256" key="7">
    <source>
        <dbReference type="ARBA" id="ARBA00022801"/>
    </source>
</evidence>
<dbReference type="Pfam" id="PF19272">
    <property type="entry name" value="ASMase_C"/>
    <property type="match status" value="1"/>
</dbReference>
<evidence type="ECO:0000259" key="13">
    <source>
        <dbReference type="Pfam" id="PF19272"/>
    </source>
</evidence>
<gene>
    <name evidence="14" type="ORF">GCK32_006012</name>
</gene>
<evidence type="ECO:0000256" key="3">
    <source>
        <dbReference type="ARBA" id="ARBA00008234"/>
    </source>
</evidence>
<feature type="domain" description="Calcineurin-like phosphoesterase" evidence="12">
    <location>
        <begin position="14"/>
        <end position="273"/>
    </location>
</feature>
<dbReference type="GO" id="GO:0046872">
    <property type="term" value="F:metal ion binding"/>
    <property type="evidence" value="ECO:0007669"/>
    <property type="project" value="UniProtKB-KW"/>
</dbReference>
<protein>
    <submittedName>
        <fullName evidence="14">Sphingomyelin phosphodiesterase</fullName>
    </submittedName>
</protein>
<dbReference type="CDD" id="cd00842">
    <property type="entry name" value="MPP_ASMase"/>
    <property type="match status" value="1"/>
</dbReference>
<keyword evidence="15" id="KW-1185">Reference proteome</keyword>
<evidence type="ECO:0000256" key="9">
    <source>
        <dbReference type="ARBA" id="ARBA00023157"/>
    </source>
</evidence>
<evidence type="ECO:0000313" key="15">
    <source>
        <dbReference type="Proteomes" id="UP001331761"/>
    </source>
</evidence>
<comment type="caution">
    <text evidence="14">The sequence shown here is derived from an EMBL/GenBank/DDBJ whole genome shotgun (WGS) entry which is preliminary data.</text>
</comment>
<keyword evidence="4" id="KW-0964">Secreted</keyword>
<keyword evidence="6" id="KW-0732">Signal</keyword>
<evidence type="ECO:0000256" key="5">
    <source>
        <dbReference type="ARBA" id="ARBA00022723"/>
    </source>
</evidence>
<keyword evidence="11" id="KW-0326">Glycosidase</keyword>
<dbReference type="Gene3D" id="3.60.21.10">
    <property type="match status" value="1"/>
</dbReference>
<dbReference type="InterPro" id="IPR045473">
    <property type="entry name" value="ASM_C"/>
</dbReference>
<dbReference type="PANTHER" id="PTHR10340">
    <property type="entry name" value="SPHINGOMYELIN PHOSPHODIESTERASE"/>
    <property type="match status" value="1"/>
</dbReference>
<dbReference type="SUPFAM" id="SSF56300">
    <property type="entry name" value="Metallo-dependent phosphatases"/>
    <property type="match status" value="1"/>
</dbReference>
<dbReference type="GO" id="GO:0005615">
    <property type="term" value="C:extracellular space"/>
    <property type="evidence" value="ECO:0007669"/>
    <property type="project" value="TreeGrafter"/>
</dbReference>
<keyword evidence="10" id="KW-0325">Glycoprotein</keyword>
<dbReference type="EMBL" id="WIXE01006173">
    <property type="protein sequence ID" value="KAK5981548.1"/>
    <property type="molecule type" value="Genomic_DNA"/>
</dbReference>
<comment type="cofactor">
    <cofactor evidence="1">
        <name>Zn(2+)</name>
        <dbReference type="ChEBI" id="CHEBI:29105"/>
    </cofactor>
</comment>
<feature type="domain" description="Sphingomyelin phosphodiesterase C-terminal" evidence="13">
    <location>
        <begin position="295"/>
        <end position="417"/>
    </location>
</feature>
<sequence>MQYAAERATDRKYLRVLQLSDMHVDYEYEHGSEAECDLPICCRSTSGTPLKTAGYWGTVGKCDIPYRTLENMLKHINATQEVDYIMLSGDFINHADWMYSVEEHVEALRNVSALIRQFFPMTPTYWSIGNHEGVPVNSFAPHFVDERFWPTWLYEEFAKMGDPWLSDEASKMVLYRGSYSVKVTDGLRLISLNTGFCENTNFFLYLNQSDPDGTMSWFVTELFKSELMGESVHVLSHIPPGDGECLEGWARNYYRVIQRFSDTIKAQFFGHVHFDHFTVFYEDMHNISSTPVGVLYAAPSVTTFADLNPAYRIYEVDVADQFKIVDILNYSADLTKATEKKPPIWKLLYSARERYGLFDLSPASWNIAVNSILQDERVARKYIRNAFRVRKPSCGNECRMSLLCMLRMGHHNSTLYCPQNIPGRHSVLTNNKKNKYLR</sequence>
<comment type="subcellular location">
    <subcellularLocation>
        <location evidence="2">Secreted</location>
    </subcellularLocation>
</comment>
<dbReference type="GO" id="GO:0016020">
    <property type="term" value="C:membrane"/>
    <property type="evidence" value="ECO:0007669"/>
    <property type="project" value="GOC"/>
</dbReference>
<evidence type="ECO:0000256" key="10">
    <source>
        <dbReference type="ARBA" id="ARBA00023180"/>
    </source>
</evidence>
<dbReference type="FunFam" id="3.60.21.10:FF:000077">
    <property type="entry name" value="Sphingomyelin phosphodiesterase"/>
    <property type="match status" value="1"/>
</dbReference>
<dbReference type="GO" id="GO:0006685">
    <property type="term" value="P:sphingomyelin catabolic process"/>
    <property type="evidence" value="ECO:0007669"/>
    <property type="project" value="TreeGrafter"/>
</dbReference>
<organism evidence="14 15">
    <name type="scientific">Trichostrongylus colubriformis</name>
    <name type="common">Black scour worm</name>
    <dbReference type="NCBI Taxonomy" id="6319"/>
    <lineage>
        <taxon>Eukaryota</taxon>
        <taxon>Metazoa</taxon>
        <taxon>Ecdysozoa</taxon>
        <taxon>Nematoda</taxon>
        <taxon>Chromadorea</taxon>
        <taxon>Rhabditida</taxon>
        <taxon>Rhabditina</taxon>
        <taxon>Rhabditomorpha</taxon>
        <taxon>Strongyloidea</taxon>
        <taxon>Trichostrongylidae</taxon>
        <taxon>Trichostrongylus</taxon>
    </lineage>
</organism>
<dbReference type="PANTHER" id="PTHR10340:SF34">
    <property type="entry name" value="SPHINGOMYELIN PHOSPHODIESTERASE"/>
    <property type="match status" value="1"/>
</dbReference>
<dbReference type="GO" id="GO:0061750">
    <property type="term" value="F:acid sphingomyelin phosphodiesterase activity"/>
    <property type="evidence" value="ECO:0007669"/>
    <property type="project" value="TreeGrafter"/>
</dbReference>
<reference evidence="14 15" key="1">
    <citation type="submission" date="2019-10" db="EMBL/GenBank/DDBJ databases">
        <title>Assembly and Annotation for the nematode Trichostrongylus colubriformis.</title>
        <authorList>
            <person name="Martin J."/>
        </authorList>
    </citation>
    <scope>NUCLEOTIDE SEQUENCE [LARGE SCALE GENOMIC DNA]</scope>
    <source>
        <strain evidence="14">G859</strain>
        <tissue evidence="14">Whole worm</tissue>
    </source>
</reference>
<keyword evidence="7" id="KW-0378">Hydrolase</keyword>
<accession>A0AAN8GBU7</accession>